<dbReference type="InterPro" id="IPR000953">
    <property type="entry name" value="Chromo/chromo_shadow_dom"/>
</dbReference>
<dbReference type="PANTHER" id="PTHR22812">
    <property type="entry name" value="CHROMOBOX PROTEIN"/>
    <property type="match status" value="1"/>
</dbReference>
<evidence type="ECO:0000313" key="5">
    <source>
        <dbReference type="Proteomes" id="UP000478052"/>
    </source>
</evidence>
<dbReference type="Pfam" id="PF00385">
    <property type="entry name" value="Chromo"/>
    <property type="match status" value="1"/>
</dbReference>
<dbReference type="Gene3D" id="2.40.50.40">
    <property type="match status" value="1"/>
</dbReference>
<keyword evidence="5" id="KW-1185">Reference proteome</keyword>
<dbReference type="InterPro" id="IPR051219">
    <property type="entry name" value="Heterochromatin_chromo-domain"/>
</dbReference>
<proteinExistence type="predicted"/>
<feature type="domain" description="Chromo" evidence="3">
    <location>
        <begin position="54"/>
        <end position="102"/>
    </location>
</feature>
<evidence type="ECO:0000259" key="3">
    <source>
        <dbReference type="PROSITE" id="PS50013"/>
    </source>
</evidence>
<evidence type="ECO:0000256" key="2">
    <source>
        <dbReference type="ARBA" id="ARBA00023242"/>
    </source>
</evidence>
<dbReference type="InterPro" id="IPR016197">
    <property type="entry name" value="Chromo-like_dom_sf"/>
</dbReference>
<comment type="subcellular location">
    <subcellularLocation>
        <location evidence="1">Nucleus</location>
    </subcellularLocation>
</comment>
<dbReference type="AlphaFoldDB" id="A0A6G0Z9U1"/>
<protein>
    <submittedName>
        <fullName evidence="4">Chromobox protein 1-like</fullName>
    </submittedName>
</protein>
<dbReference type="SUPFAM" id="SSF54160">
    <property type="entry name" value="Chromo domain-like"/>
    <property type="match status" value="1"/>
</dbReference>
<dbReference type="OrthoDB" id="273092at2759"/>
<dbReference type="SMART" id="SM00298">
    <property type="entry name" value="CHROMO"/>
    <property type="match status" value="1"/>
</dbReference>
<gene>
    <name evidence="4" type="ORF">FWK35_00016038</name>
</gene>
<keyword evidence="2" id="KW-0539">Nucleus</keyword>
<comment type="caution">
    <text evidence="4">The sequence shown here is derived from an EMBL/GenBank/DDBJ whole genome shotgun (WGS) entry which is preliminary data.</text>
</comment>
<sequence length="102" mass="12226">MHFKSNYLAMSYANKIIREISKLVMREMTPSIGQFFVNKLQLTTWSNIITINKYAIEKILDKRIRNGKVEYFLKWNGYSDPDYWEPIENIDCKELIKNVEEN</sequence>
<reference evidence="4 5" key="1">
    <citation type="submission" date="2019-08" db="EMBL/GenBank/DDBJ databases">
        <title>Whole genome of Aphis craccivora.</title>
        <authorList>
            <person name="Voronova N.V."/>
            <person name="Shulinski R.S."/>
            <person name="Bandarenka Y.V."/>
            <person name="Zhorov D.G."/>
            <person name="Warner D."/>
        </authorList>
    </citation>
    <scope>NUCLEOTIDE SEQUENCE [LARGE SCALE GENOMIC DNA]</scope>
    <source>
        <strain evidence="4">180601</strain>
        <tissue evidence="4">Whole Body</tissue>
    </source>
</reference>
<accession>A0A6G0Z9U1</accession>
<organism evidence="4 5">
    <name type="scientific">Aphis craccivora</name>
    <name type="common">Cowpea aphid</name>
    <dbReference type="NCBI Taxonomy" id="307492"/>
    <lineage>
        <taxon>Eukaryota</taxon>
        <taxon>Metazoa</taxon>
        <taxon>Ecdysozoa</taxon>
        <taxon>Arthropoda</taxon>
        <taxon>Hexapoda</taxon>
        <taxon>Insecta</taxon>
        <taxon>Pterygota</taxon>
        <taxon>Neoptera</taxon>
        <taxon>Paraneoptera</taxon>
        <taxon>Hemiptera</taxon>
        <taxon>Sternorrhyncha</taxon>
        <taxon>Aphidomorpha</taxon>
        <taxon>Aphidoidea</taxon>
        <taxon>Aphididae</taxon>
        <taxon>Aphidini</taxon>
        <taxon>Aphis</taxon>
        <taxon>Aphis</taxon>
    </lineage>
</organism>
<dbReference type="EMBL" id="VUJU01000983">
    <property type="protein sequence ID" value="KAF0767363.1"/>
    <property type="molecule type" value="Genomic_DNA"/>
</dbReference>
<evidence type="ECO:0000313" key="4">
    <source>
        <dbReference type="EMBL" id="KAF0767363.1"/>
    </source>
</evidence>
<dbReference type="GO" id="GO:0005634">
    <property type="term" value="C:nucleus"/>
    <property type="evidence" value="ECO:0007669"/>
    <property type="project" value="UniProtKB-SubCell"/>
</dbReference>
<dbReference type="Proteomes" id="UP000478052">
    <property type="component" value="Unassembled WGS sequence"/>
</dbReference>
<dbReference type="InterPro" id="IPR023780">
    <property type="entry name" value="Chromo_domain"/>
</dbReference>
<dbReference type="PROSITE" id="PS50013">
    <property type="entry name" value="CHROMO_2"/>
    <property type="match status" value="1"/>
</dbReference>
<evidence type="ECO:0000256" key="1">
    <source>
        <dbReference type="ARBA" id="ARBA00004123"/>
    </source>
</evidence>
<name>A0A6G0Z9U1_APHCR</name>
<dbReference type="GO" id="GO:0005694">
    <property type="term" value="C:chromosome"/>
    <property type="evidence" value="ECO:0007669"/>
    <property type="project" value="UniProtKB-ARBA"/>
</dbReference>